<reference evidence="1 2" key="1">
    <citation type="journal article" date="2023" name="Life. Sci Alliance">
        <title>Evolutionary insights into 3D genome organization and epigenetic landscape of Vigna mungo.</title>
        <authorList>
            <person name="Junaid A."/>
            <person name="Singh B."/>
            <person name="Bhatia S."/>
        </authorList>
    </citation>
    <scope>NUCLEOTIDE SEQUENCE [LARGE SCALE GENOMIC DNA]</scope>
    <source>
        <strain evidence="1">Urdbean</strain>
    </source>
</reference>
<proteinExistence type="predicted"/>
<organism evidence="1 2">
    <name type="scientific">Vigna mungo</name>
    <name type="common">Black gram</name>
    <name type="synonym">Phaseolus mungo</name>
    <dbReference type="NCBI Taxonomy" id="3915"/>
    <lineage>
        <taxon>Eukaryota</taxon>
        <taxon>Viridiplantae</taxon>
        <taxon>Streptophyta</taxon>
        <taxon>Embryophyta</taxon>
        <taxon>Tracheophyta</taxon>
        <taxon>Spermatophyta</taxon>
        <taxon>Magnoliopsida</taxon>
        <taxon>eudicotyledons</taxon>
        <taxon>Gunneridae</taxon>
        <taxon>Pentapetalae</taxon>
        <taxon>rosids</taxon>
        <taxon>fabids</taxon>
        <taxon>Fabales</taxon>
        <taxon>Fabaceae</taxon>
        <taxon>Papilionoideae</taxon>
        <taxon>50 kb inversion clade</taxon>
        <taxon>NPAAA clade</taxon>
        <taxon>indigoferoid/millettioid clade</taxon>
        <taxon>Phaseoleae</taxon>
        <taxon>Vigna</taxon>
    </lineage>
</organism>
<protein>
    <submittedName>
        <fullName evidence="1">Uncharacterized protein</fullName>
    </submittedName>
</protein>
<accession>A0AAQ3N662</accession>
<sequence>IPFYRTKPFEWSSTAVSDLSPLLQDVHYDTKLNMSRNPTSETYPFLSSIRGKVSTRISSLFYRPFRTKRLISSTASHRRRDSLFYPPTRGKVTINSSIPFTVLLGRRDSSLSPLISNEKIHTSILSQEERQQSLLRKYIQQT</sequence>
<dbReference type="AlphaFoldDB" id="A0AAQ3N662"/>
<keyword evidence="2" id="KW-1185">Reference proteome</keyword>
<dbReference type="EMBL" id="CP144694">
    <property type="protein sequence ID" value="WVZ04155.1"/>
    <property type="molecule type" value="Genomic_DNA"/>
</dbReference>
<evidence type="ECO:0000313" key="2">
    <source>
        <dbReference type="Proteomes" id="UP001374535"/>
    </source>
</evidence>
<dbReference type="Proteomes" id="UP001374535">
    <property type="component" value="Chromosome 7"/>
</dbReference>
<name>A0AAQ3N662_VIGMU</name>
<feature type="non-terminal residue" evidence="1">
    <location>
        <position position="1"/>
    </location>
</feature>
<gene>
    <name evidence="1" type="ORF">V8G54_024961</name>
</gene>
<evidence type="ECO:0000313" key="1">
    <source>
        <dbReference type="EMBL" id="WVZ04155.1"/>
    </source>
</evidence>